<comment type="similarity">
    <text evidence="1">Belongs to the short-chain fatty acyl-CoA assimilation regulator (ScfR) family.</text>
</comment>
<organism evidence="4 5">
    <name type="scientific">Renibacterium salmoninarum (strain ATCC 33209 / DSM 20767 / JCM 11484 / NBRC 15589 / NCIMB 2235)</name>
    <dbReference type="NCBI Taxonomy" id="288705"/>
    <lineage>
        <taxon>Bacteria</taxon>
        <taxon>Bacillati</taxon>
        <taxon>Actinomycetota</taxon>
        <taxon>Actinomycetes</taxon>
        <taxon>Micrococcales</taxon>
        <taxon>Micrococcaceae</taxon>
        <taxon>Renibacterium</taxon>
    </lineage>
</organism>
<reference evidence="5" key="1">
    <citation type="journal article" date="2008" name="J. Bacteriol.">
        <title>Genome sequence of the fish pathogen Renibacterium salmoninarum suggests reductive evolution away from an environmental Arthrobacter ancestor.</title>
        <authorList>
            <person name="Wiens G.D."/>
            <person name="Rockey D.D."/>
            <person name="Wu Z."/>
            <person name="Chang J."/>
            <person name="Levy R."/>
            <person name="Crane S."/>
            <person name="Chen D.S."/>
            <person name="Capri G.R."/>
            <person name="Burnett J.R."/>
            <person name="Sudheesh P.S."/>
            <person name="Schipma M.J."/>
            <person name="Burd H."/>
            <person name="Bhattacharyya A."/>
            <person name="Rhodes L.D."/>
            <person name="Kaul R."/>
            <person name="Strom M.S."/>
        </authorList>
    </citation>
    <scope>NUCLEOTIDE SEQUENCE [LARGE SCALE GENOMIC DNA]</scope>
    <source>
        <strain evidence="5">ATCC 33209 / DSM 20767 / JCM 11484 / NBRC 15589 / NCIMB 2235</strain>
    </source>
</reference>
<dbReference type="Pfam" id="PF01381">
    <property type="entry name" value="HTH_3"/>
    <property type="match status" value="1"/>
</dbReference>
<dbReference type="Proteomes" id="UP000002007">
    <property type="component" value="Chromosome"/>
</dbReference>
<dbReference type="eggNOG" id="COG3800">
    <property type="taxonomic scope" value="Bacteria"/>
</dbReference>
<name>A9WLH0_RENSM</name>
<dbReference type="Pfam" id="PF06114">
    <property type="entry name" value="Peptidase_M78"/>
    <property type="match status" value="1"/>
</dbReference>
<proteinExistence type="inferred from homology"/>
<dbReference type="AlphaFoldDB" id="A9WLH0"/>
<dbReference type="SUPFAM" id="SSF47413">
    <property type="entry name" value="lambda repressor-like DNA-binding domains"/>
    <property type="match status" value="1"/>
</dbReference>
<dbReference type="PROSITE" id="PS50943">
    <property type="entry name" value="HTH_CROC1"/>
    <property type="match status" value="1"/>
</dbReference>
<dbReference type="InterPro" id="IPR010982">
    <property type="entry name" value="Lambda_DNA-bd_dom_sf"/>
</dbReference>
<dbReference type="InterPro" id="IPR010359">
    <property type="entry name" value="IrrE_HExxH"/>
</dbReference>
<dbReference type="Gene3D" id="1.10.260.40">
    <property type="entry name" value="lambda repressor-like DNA-binding domains"/>
    <property type="match status" value="1"/>
</dbReference>
<evidence type="ECO:0000313" key="5">
    <source>
        <dbReference type="Proteomes" id="UP000002007"/>
    </source>
</evidence>
<dbReference type="PANTHER" id="PTHR46797:SF1">
    <property type="entry name" value="METHYLPHOSPHONATE SYNTHASE"/>
    <property type="match status" value="1"/>
</dbReference>
<feature type="domain" description="HTH cro/C1-type" evidence="3">
    <location>
        <begin position="82"/>
        <end position="136"/>
    </location>
</feature>
<evidence type="ECO:0000259" key="3">
    <source>
        <dbReference type="PROSITE" id="PS50943"/>
    </source>
</evidence>
<accession>A9WLH0</accession>
<dbReference type="PANTHER" id="PTHR46797">
    <property type="entry name" value="HTH-TYPE TRANSCRIPTIONAL REGULATOR"/>
    <property type="match status" value="1"/>
</dbReference>
<dbReference type="CDD" id="cd00093">
    <property type="entry name" value="HTH_XRE"/>
    <property type="match status" value="1"/>
</dbReference>
<dbReference type="InterPro" id="IPR001387">
    <property type="entry name" value="Cro/C1-type_HTH"/>
</dbReference>
<keyword evidence="2" id="KW-0238">DNA-binding</keyword>
<dbReference type="STRING" id="288705.RSal33209_0174"/>
<dbReference type="InterPro" id="IPR050807">
    <property type="entry name" value="TransReg_Diox_bact_type"/>
</dbReference>
<dbReference type="EMBL" id="CP000910">
    <property type="protein sequence ID" value="ABY21930.1"/>
    <property type="molecule type" value="Genomic_DNA"/>
</dbReference>
<dbReference type="KEGG" id="rsa:RSal33209_0174"/>
<dbReference type="GO" id="GO:0003700">
    <property type="term" value="F:DNA-binding transcription factor activity"/>
    <property type="evidence" value="ECO:0007669"/>
    <property type="project" value="TreeGrafter"/>
</dbReference>
<dbReference type="eggNOG" id="COG1396">
    <property type="taxonomic scope" value="Bacteria"/>
</dbReference>
<dbReference type="SMART" id="SM00530">
    <property type="entry name" value="HTH_XRE"/>
    <property type="match status" value="1"/>
</dbReference>
<protein>
    <submittedName>
        <fullName evidence="4">HTH transcriptional regulator</fullName>
    </submittedName>
</protein>
<dbReference type="HOGENOM" id="CLU_552960_0_0_11"/>
<dbReference type="GO" id="GO:0005829">
    <property type="term" value="C:cytosol"/>
    <property type="evidence" value="ECO:0007669"/>
    <property type="project" value="TreeGrafter"/>
</dbReference>
<evidence type="ECO:0000256" key="2">
    <source>
        <dbReference type="ARBA" id="ARBA00023125"/>
    </source>
</evidence>
<evidence type="ECO:0000313" key="4">
    <source>
        <dbReference type="EMBL" id="ABY21930.1"/>
    </source>
</evidence>
<sequence>MMSCSLIGPPGSDSELNFCCFSFQFLLFTYFKALSRKYSGKICVSSRIHQEITSPTWQRPAPGTERAASNDEIDVISLGRRVRHLRKSANMTLDDLGLMVDAAPSQLSMIENGKREPKLSLLNSLAKSLGVSIEQLLGSEPPSRRAALEIELERAQRGALYESLGLPKVRVSSRLSMDALEALVGLQAELERRLNEQVATPEEARRANTALRLQMRERNNYFGEYEAEAAKVLSGVGYSGGPLSQHVIADIANHLGFTLHHVSDLPHSTRSVTDLKNHRIDLTQSGRSEHDPRSVLLQALGHYVLGHQTPTSYGEFLSQRVATNYFAAALLLPEKQTVEFLQRAKAAKSIAVEDVRDAFAVSYETAAHRFTNLATEHLGILTHFQKVHESGIVYKAYENDGVTFPTDHTGAIEGQPICKYWTSREVFDVSDKFSAYNQYTDTPAGTYWCTARTERSTGGEFSLSIGVPYAHVKWFRGRDTQERSKSRCPDESCCKRPPAALAGERSGNAWPSARAHSHLLAAMPPGVFPGVDETEVYSFLAAHAPEAGPAS</sequence>
<gene>
    <name evidence="4" type="ordered locus">RSal33209_0174</name>
</gene>
<keyword evidence="5" id="KW-1185">Reference proteome</keyword>
<evidence type="ECO:0000256" key="1">
    <source>
        <dbReference type="ARBA" id="ARBA00007227"/>
    </source>
</evidence>
<dbReference type="GO" id="GO:0003677">
    <property type="term" value="F:DNA binding"/>
    <property type="evidence" value="ECO:0007669"/>
    <property type="project" value="UniProtKB-KW"/>
</dbReference>